<keyword evidence="4" id="KW-1185">Reference proteome</keyword>
<sequence>MMLFSRMIRPAIVAAGAIFATGTIAASPVRAADDLPVVDDIRIEMPRVRVLEDDDPLPPPAYYPPRSERYYDERPYAPGPYGAGPSAVIPSSRYARSGPAARPMLPPEQVASVLRASGFSPLGRVTQRGWIYTVAAMDRRGEDGRLIIDARTGQIIRFIPALAVDERTMAVYGPPGPPPVAYAGYENRRGSLLDLHHKPRPPAPVPKVSARSAPKAASRNAQSSQPKATAASPVPAQQADAPASPAAAKPVVAESKSATTVGVAGAAAPSTLKLWPTQAMPDVQTLE</sequence>
<feature type="compositionally biased region" description="Low complexity" evidence="1">
    <location>
        <begin position="230"/>
        <end position="268"/>
    </location>
</feature>
<dbReference type="EMBL" id="AGWY01000011">
    <property type="protein sequence ID" value="EKS35118.1"/>
    <property type="molecule type" value="Genomic_DNA"/>
</dbReference>
<dbReference type="AlphaFoldDB" id="K8P9R0"/>
<reference evidence="3 4" key="1">
    <citation type="submission" date="2012-04" db="EMBL/GenBank/DDBJ databases">
        <title>The Genome Sequence of Afipia clevelandensis ATCC 49720.</title>
        <authorList>
            <consortium name="The Broad Institute Genome Sequencing Platform"/>
            <person name="Earl A."/>
            <person name="Ward D."/>
            <person name="Feldgarden M."/>
            <person name="Gevers D."/>
            <person name="Huys G."/>
            <person name="Walker B."/>
            <person name="Young S.K."/>
            <person name="Zeng Q."/>
            <person name="Gargeya S."/>
            <person name="Fitzgerald M."/>
            <person name="Haas B."/>
            <person name="Abouelleil A."/>
            <person name="Alvarado L."/>
            <person name="Arachchi H.M."/>
            <person name="Berlin A."/>
            <person name="Chapman S.B."/>
            <person name="Goldberg J."/>
            <person name="Griggs A."/>
            <person name="Gujja S."/>
            <person name="Hansen M."/>
            <person name="Howarth C."/>
            <person name="Imamovic A."/>
            <person name="Larimer J."/>
            <person name="McCowen C."/>
            <person name="Montmayeur A."/>
            <person name="Murphy C."/>
            <person name="Neiman D."/>
            <person name="Pearson M."/>
            <person name="Priest M."/>
            <person name="Roberts A."/>
            <person name="Saif S."/>
            <person name="Shea T."/>
            <person name="Sisk P."/>
            <person name="Sykes S."/>
            <person name="Wortman J."/>
            <person name="Nusbaum C."/>
            <person name="Birren B."/>
        </authorList>
    </citation>
    <scope>NUCLEOTIDE SEQUENCE [LARGE SCALE GENOMIC DNA]</scope>
    <source>
        <strain evidence="3 4">ATCC 49720</strain>
    </source>
</reference>
<name>K8P9R0_9BRAD</name>
<dbReference type="OrthoDB" id="8233832at2"/>
<evidence type="ECO:0000313" key="4">
    <source>
        <dbReference type="Proteomes" id="UP000001095"/>
    </source>
</evidence>
<proteinExistence type="predicted"/>
<dbReference type="PATRIC" id="fig|883079.3.peg.2433"/>
<feature type="chain" id="PRO_5003919583" description="PepSY domain-containing protein" evidence="2">
    <location>
        <begin position="26"/>
        <end position="287"/>
    </location>
</feature>
<dbReference type="RefSeq" id="WP_002713256.1">
    <property type="nucleotide sequence ID" value="NZ_KB375281.1"/>
</dbReference>
<gene>
    <name evidence="3" type="ORF">HMPREF9696_02390</name>
</gene>
<keyword evidence="2" id="KW-0732">Signal</keyword>
<protein>
    <recommendedName>
        <fullName evidence="5">PepSY domain-containing protein</fullName>
    </recommendedName>
</protein>
<evidence type="ECO:0000256" key="1">
    <source>
        <dbReference type="SAM" id="MobiDB-lite"/>
    </source>
</evidence>
<dbReference type="HOGENOM" id="CLU_929495_0_0_5"/>
<comment type="caution">
    <text evidence="3">The sequence shown here is derived from an EMBL/GenBank/DDBJ whole genome shotgun (WGS) entry which is preliminary data.</text>
</comment>
<feature type="signal peptide" evidence="2">
    <location>
        <begin position="1"/>
        <end position="25"/>
    </location>
</feature>
<evidence type="ECO:0000313" key="3">
    <source>
        <dbReference type="EMBL" id="EKS35118.1"/>
    </source>
</evidence>
<accession>K8P9R0</accession>
<feature type="region of interest" description="Disordered" evidence="1">
    <location>
        <begin position="193"/>
        <end position="287"/>
    </location>
</feature>
<evidence type="ECO:0000256" key="2">
    <source>
        <dbReference type="SAM" id="SignalP"/>
    </source>
</evidence>
<organism evidence="3 4">
    <name type="scientific">Afipia clevelandensis ATCC 49720</name>
    <dbReference type="NCBI Taxonomy" id="883079"/>
    <lineage>
        <taxon>Bacteria</taxon>
        <taxon>Pseudomonadati</taxon>
        <taxon>Pseudomonadota</taxon>
        <taxon>Alphaproteobacteria</taxon>
        <taxon>Hyphomicrobiales</taxon>
        <taxon>Nitrobacteraceae</taxon>
        <taxon>Afipia</taxon>
    </lineage>
</organism>
<dbReference type="Proteomes" id="UP000001095">
    <property type="component" value="Unassembled WGS sequence"/>
</dbReference>
<evidence type="ECO:0008006" key="5">
    <source>
        <dbReference type="Google" id="ProtNLM"/>
    </source>
</evidence>